<organism evidence="2 3">
    <name type="scientific">Enterovibrio norvegicus FF-454</name>
    <dbReference type="NCBI Taxonomy" id="1185651"/>
    <lineage>
        <taxon>Bacteria</taxon>
        <taxon>Pseudomonadati</taxon>
        <taxon>Pseudomonadota</taxon>
        <taxon>Gammaproteobacteria</taxon>
        <taxon>Vibrionales</taxon>
        <taxon>Vibrionaceae</taxon>
        <taxon>Enterovibrio</taxon>
    </lineage>
</organism>
<protein>
    <recommendedName>
        <fullName evidence="4">Copper-binding protein</fullName>
    </recommendedName>
</protein>
<dbReference type="Proteomes" id="UP000095039">
    <property type="component" value="Unassembled WGS sequence"/>
</dbReference>
<accession>A0A1E5C391</accession>
<feature type="signal peptide" evidence="1">
    <location>
        <begin position="1"/>
        <end position="27"/>
    </location>
</feature>
<name>A0A1E5C391_9GAMM</name>
<reference evidence="2 3" key="1">
    <citation type="journal article" date="2012" name="Science">
        <title>Ecological populations of bacteria act as socially cohesive units of antibiotic production and resistance.</title>
        <authorList>
            <person name="Cordero O.X."/>
            <person name="Wildschutte H."/>
            <person name="Kirkup B."/>
            <person name="Proehl S."/>
            <person name="Ngo L."/>
            <person name="Hussain F."/>
            <person name="Le Roux F."/>
            <person name="Mincer T."/>
            <person name="Polz M.F."/>
        </authorList>
    </citation>
    <scope>NUCLEOTIDE SEQUENCE [LARGE SCALE GENOMIC DNA]</scope>
    <source>
        <strain evidence="2 3">FF-454</strain>
    </source>
</reference>
<gene>
    <name evidence="2" type="ORF">A1OK_12465</name>
</gene>
<evidence type="ECO:0008006" key="4">
    <source>
        <dbReference type="Google" id="ProtNLM"/>
    </source>
</evidence>
<evidence type="ECO:0000313" key="3">
    <source>
        <dbReference type="Proteomes" id="UP000095039"/>
    </source>
</evidence>
<dbReference type="EMBL" id="AJWN02000071">
    <property type="protein sequence ID" value="OEE59978.1"/>
    <property type="molecule type" value="Genomic_DNA"/>
</dbReference>
<keyword evidence="3" id="KW-1185">Reference proteome</keyword>
<feature type="chain" id="PRO_5009172311" description="Copper-binding protein" evidence="1">
    <location>
        <begin position="28"/>
        <end position="151"/>
    </location>
</feature>
<comment type="caution">
    <text evidence="2">The sequence shown here is derived from an EMBL/GenBank/DDBJ whole genome shotgun (WGS) entry which is preliminary data.</text>
</comment>
<keyword evidence="1" id="KW-0732">Signal</keyword>
<dbReference type="RefSeq" id="WP_016960955.1">
    <property type="nucleotide sequence ID" value="NZ_AJWN02000071.1"/>
</dbReference>
<evidence type="ECO:0000313" key="2">
    <source>
        <dbReference type="EMBL" id="OEE59978.1"/>
    </source>
</evidence>
<evidence type="ECO:0000256" key="1">
    <source>
        <dbReference type="SAM" id="SignalP"/>
    </source>
</evidence>
<dbReference type="AlphaFoldDB" id="A0A1E5C391"/>
<proteinExistence type="predicted"/>
<sequence length="151" mass="16622">MRFSSFRTYWIAIISLLVMLTSGFASSASMMSMSVHMMSSEQMSHATMSEEHHAASNTDSDQDCLLLEPSTDLHAQHRASINPASEIEMLDCSSDPTMVHNCCTATCFSAVALISPNYQSEQHVTKLALIHLEQGVTLIARVQSLYRPPIA</sequence>